<dbReference type="InterPro" id="IPR000700">
    <property type="entry name" value="PAS-assoc_C"/>
</dbReference>
<evidence type="ECO:0000313" key="18">
    <source>
        <dbReference type="Proteomes" id="UP000315131"/>
    </source>
</evidence>
<dbReference type="EMBL" id="VHSF01000001">
    <property type="protein sequence ID" value="TRO66446.1"/>
    <property type="molecule type" value="Genomic_DNA"/>
</dbReference>
<dbReference type="SMART" id="SM00387">
    <property type="entry name" value="HATPase_c"/>
    <property type="match status" value="1"/>
</dbReference>
<dbReference type="InterPro" id="IPR035965">
    <property type="entry name" value="PAS-like_dom_sf"/>
</dbReference>
<keyword evidence="8" id="KW-0418">Kinase</keyword>
<dbReference type="GO" id="GO:0006355">
    <property type="term" value="P:regulation of DNA-templated transcription"/>
    <property type="evidence" value="ECO:0007669"/>
    <property type="project" value="InterPro"/>
</dbReference>
<keyword evidence="9" id="KW-0067">ATP-binding</keyword>
<dbReference type="CDD" id="cd00130">
    <property type="entry name" value="PAS"/>
    <property type="match status" value="1"/>
</dbReference>
<dbReference type="EC" id="2.7.13.3" evidence="3"/>
<dbReference type="Pfam" id="PF08447">
    <property type="entry name" value="PAS_3"/>
    <property type="match status" value="1"/>
</dbReference>
<dbReference type="NCBIfam" id="TIGR00229">
    <property type="entry name" value="sensory_box"/>
    <property type="match status" value="3"/>
</dbReference>
<dbReference type="SMART" id="SM00091">
    <property type="entry name" value="PAS"/>
    <property type="match status" value="3"/>
</dbReference>
<dbReference type="PRINTS" id="PR00344">
    <property type="entry name" value="BCTRLSENSOR"/>
</dbReference>
<dbReference type="InterPro" id="IPR013767">
    <property type="entry name" value="PAS_fold"/>
</dbReference>
<dbReference type="InterPro" id="IPR003594">
    <property type="entry name" value="HATPase_dom"/>
</dbReference>
<feature type="coiled-coil region" evidence="13">
    <location>
        <begin position="478"/>
        <end position="521"/>
    </location>
</feature>
<evidence type="ECO:0000256" key="8">
    <source>
        <dbReference type="ARBA" id="ARBA00022777"/>
    </source>
</evidence>
<dbReference type="Pfam" id="PF00512">
    <property type="entry name" value="HisKA"/>
    <property type="match status" value="1"/>
</dbReference>
<dbReference type="SMART" id="SM00388">
    <property type="entry name" value="HisKA"/>
    <property type="match status" value="1"/>
</dbReference>
<evidence type="ECO:0000256" key="7">
    <source>
        <dbReference type="ARBA" id="ARBA00022741"/>
    </source>
</evidence>
<dbReference type="GO" id="GO:0016020">
    <property type="term" value="C:membrane"/>
    <property type="evidence" value="ECO:0007669"/>
    <property type="project" value="UniProtKB-SubCell"/>
</dbReference>
<accession>A0A550I644</accession>
<keyword evidence="6" id="KW-0812">Transmembrane</keyword>
<dbReference type="RefSeq" id="WP_143409215.1">
    <property type="nucleotide sequence ID" value="NZ_VHSF01000001.1"/>
</dbReference>
<dbReference type="PANTHER" id="PTHR42878:SF7">
    <property type="entry name" value="SENSOR HISTIDINE KINASE GLRK"/>
    <property type="match status" value="1"/>
</dbReference>
<feature type="coiled-coil region" evidence="13">
    <location>
        <begin position="10"/>
        <end position="37"/>
    </location>
</feature>
<dbReference type="AlphaFoldDB" id="A0A550I644"/>
<feature type="domain" description="PAC" evidence="16">
    <location>
        <begin position="383"/>
        <end position="435"/>
    </location>
</feature>
<evidence type="ECO:0000313" key="17">
    <source>
        <dbReference type="EMBL" id="TRO66446.1"/>
    </source>
</evidence>
<dbReference type="Gene3D" id="3.30.565.10">
    <property type="entry name" value="Histidine kinase-like ATPase, C-terminal domain"/>
    <property type="match status" value="1"/>
</dbReference>
<dbReference type="InterPro" id="IPR036890">
    <property type="entry name" value="HATPase_C_sf"/>
</dbReference>
<dbReference type="FunFam" id="3.30.450.20:FF:000099">
    <property type="entry name" value="Sensory box sensor histidine kinase"/>
    <property type="match status" value="1"/>
</dbReference>
<dbReference type="GO" id="GO:0007234">
    <property type="term" value="P:osmosensory signaling via phosphorelay pathway"/>
    <property type="evidence" value="ECO:0007669"/>
    <property type="project" value="TreeGrafter"/>
</dbReference>
<dbReference type="CDD" id="cd00082">
    <property type="entry name" value="HisKA"/>
    <property type="match status" value="1"/>
</dbReference>
<dbReference type="Proteomes" id="UP000315131">
    <property type="component" value="Unassembled WGS sequence"/>
</dbReference>
<evidence type="ECO:0000256" key="12">
    <source>
        <dbReference type="ARBA" id="ARBA00023136"/>
    </source>
</evidence>
<evidence type="ECO:0000256" key="10">
    <source>
        <dbReference type="ARBA" id="ARBA00022989"/>
    </source>
</evidence>
<dbReference type="GO" id="GO:0000156">
    <property type="term" value="F:phosphorelay response regulator activity"/>
    <property type="evidence" value="ECO:0007669"/>
    <property type="project" value="TreeGrafter"/>
</dbReference>
<evidence type="ECO:0000256" key="1">
    <source>
        <dbReference type="ARBA" id="ARBA00000085"/>
    </source>
</evidence>
<comment type="catalytic activity">
    <reaction evidence="1">
        <text>ATP + protein L-histidine = ADP + protein N-phospho-L-histidine.</text>
        <dbReference type="EC" id="2.7.13.3"/>
    </reaction>
</comment>
<dbReference type="InterPro" id="IPR050351">
    <property type="entry name" value="BphY/WalK/GraS-like"/>
</dbReference>
<dbReference type="SUPFAM" id="SSF55785">
    <property type="entry name" value="PYP-like sensor domain (PAS domain)"/>
    <property type="match status" value="3"/>
</dbReference>
<dbReference type="FunFam" id="3.30.565.10:FF:000006">
    <property type="entry name" value="Sensor histidine kinase WalK"/>
    <property type="match status" value="1"/>
</dbReference>
<keyword evidence="10" id="KW-1133">Transmembrane helix</keyword>
<keyword evidence="18" id="KW-1185">Reference proteome</keyword>
<dbReference type="InterPro" id="IPR003661">
    <property type="entry name" value="HisK_dim/P_dom"/>
</dbReference>
<evidence type="ECO:0000259" key="15">
    <source>
        <dbReference type="PROSITE" id="PS50112"/>
    </source>
</evidence>
<keyword evidence="13" id="KW-0175">Coiled coil</keyword>
<dbReference type="Pfam" id="PF02518">
    <property type="entry name" value="HATPase_c"/>
    <property type="match status" value="1"/>
</dbReference>
<keyword evidence="11" id="KW-0902">Two-component regulatory system</keyword>
<dbReference type="InterPro" id="IPR013656">
    <property type="entry name" value="PAS_4"/>
</dbReference>
<dbReference type="PROSITE" id="PS50112">
    <property type="entry name" value="PAS"/>
    <property type="match status" value="1"/>
</dbReference>
<dbReference type="InterPro" id="IPR005467">
    <property type="entry name" value="His_kinase_dom"/>
</dbReference>
<proteinExistence type="predicted"/>
<comment type="subcellular location">
    <subcellularLocation>
        <location evidence="2">Membrane</location>
        <topology evidence="2">Multi-pass membrane protein</topology>
    </subcellularLocation>
</comment>
<gene>
    <name evidence="17" type="ORF">FGM01_00770</name>
</gene>
<evidence type="ECO:0000259" key="14">
    <source>
        <dbReference type="PROSITE" id="PS50109"/>
    </source>
</evidence>
<keyword evidence="5" id="KW-0808">Transferase</keyword>
<dbReference type="InterPro" id="IPR001610">
    <property type="entry name" value="PAC"/>
</dbReference>
<keyword evidence="4" id="KW-0597">Phosphoprotein</keyword>
<dbReference type="Gene3D" id="1.10.287.130">
    <property type="match status" value="1"/>
</dbReference>
<dbReference type="GO" id="GO:0030295">
    <property type="term" value="F:protein kinase activator activity"/>
    <property type="evidence" value="ECO:0007669"/>
    <property type="project" value="TreeGrafter"/>
</dbReference>
<dbReference type="OrthoDB" id="9816309at2"/>
<feature type="domain" description="PAC" evidence="16">
    <location>
        <begin position="127"/>
        <end position="179"/>
    </location>
</feature>
<dbReference type="Pfam" id="PF00989">
    <property type="entry name" value="PAS"/>
    <property type="match status" value="1"/>
</dbReference>
<evidence type="ECO:0000256" key="3">
    <source>
        <dbReference type="ARBA" id="ARBA00012438"/>
    </source>
</evidence>
<dbReference type="PANTHER" id="PTHR42878">
    <property type="entry name" value="TWO-COMPONENT HISTIDINE KINASE"/>
    <property type="match status" value="1"/>
</dbReference>
<keyword evidence="12" id="KW-0472">Membrane</keyword>
<dbReference type="SMART" id="SM00086">
    <property type="entry name" value="PAC"/>
    <property type="match status" value="2"/>
</dbReference>
<evidence type="ECO:0000256" key="13">
    <source>
        <dbReference type="SAM" id="Coils"/>
    </source>
</evidence>
<dbReference type="InterPro" id="IPR000014">
    <property type="entry name" value="PAS"/>
</dbReference>
<evidence type="ECO:0000256" key="4">
    <source>
        <dbReference type="ARBA" id="ARBA00022553"/>
    </source>
</evidence>
<feature type="domain" description="PAS" evidence="15">
    <location>
        <begin position="310"/>
        <end position="380"/>
    </location>
</feature>
<feature type="domain" description="Histidine kinase" evidence="14">
    <location>
        <begin position="439"/>
        <end position="660"/>
    </location>
</feature>
<protein>
    <recommendedName>
        <fullName evidence="3">histidine kinase</fullName>
        <ecNumber evidence="3">2.7.13.3</ecNumber>
    </recommendedName>
</protein>
<dbReference type="SUPFAM" id="SSF47384">
    <property type="entry name" value="Homodimeric domain of signal transducing histidine kinase"/>
    <property type="match status" value="1"/>
</dbReference>
<dbReference type="PROSITE" id="PS50109">
    <property type="entry name" value="HIS_KIN"/>
    <property type="match status" value="1"/>
</dbReference>
<evidence type="ECO:0000256" key="5">
    <source>
        <dbReference type="ARBA" id="ARBA00022679"/>
    </source>
</evidence>
<sequence>MQVRSTPESTMEQTQRVTELEEKLLRARNELKNLRQTVNTRNTGSGISPSGKEELKNSIIDNIHYPLLVLDEDLRVVFANKKYYKEYGSKVEKIDGELIYDLGNGQWNISQLKKILETTLLTKSSMNNFELKYKNDEGQERYICLNASEIHLKESPGKYIMLSIEDQTEKKLAEIRLKESQHKYKEMIHSSTSLIAILKGPEMIIETANKSIKKVWGKGDNVEGRSLFEVLPEINEQGMPELFEKVYKTGQPYTAKERPIKHEVNGKLVPGYYNFIYQPQRNLEGEIVGVSVIANDVTKQALLNRKIRKSEREFRELVNFMPHKINMADPDGNVIFYNKSWLDYAGKELDEFLAEPWPLMIHPDEREQVVEEVDHCLKTGCDLEMELRIEDKNGDYKWHLCRATPVIDDEGNINSWLASSTEIQKLKEEEQRKEDFLKLVSHELKTPVTSIKGYVQLLLSSLQEQALKELNTPVKPYLKRIEGQVERLIRLISEMLDLSRIEQNELELQKTEFNLNEHVEELVEDLKYSNKDIEIEIQNDCDCDVVADRDRIGQVIINFVTNALKYTPDGNRVEIRVFNESPDNVAVTVKDFGIGIDEKEQQQIFKRFYRVSGNKDDTYAGFGIGLYLSSKIIERHNGKIMVNSAIGEGSEFTFTLPINQN</sequence>
<dbReference type="GO" id="GO:0000155">
    <property type="term" value="F:phosphorelay sensor kinase activity"/>
    <property type="evidence" value="ECO:0007669"/>
    <property type="project" value="InterPro"/>
</dbReference>
<evidence type="ECO:0000256" key="11">
    <source>
        <dbReference type="ARBA" id="ARBA00023012"/>
    </source>
</evidence>
<evidence type="ECO:0000259" key="16">
    <source>
        <dbReference type="PROSITE" id="PS50113"/>
    </source>
</evidence>
<dbReference type="InterPro" id="IPR036097">
    <property type="entry name" value="HisK_dim/P_sf"/>
</dbReference>
<keyword evidence="7" id="KW-0547">Nucleotide-binding</keyword>
<evidence type="ECO:0000256" key="6">
    <source>
        <dbReference type="ARBA" id="ARBA00022692"/>
    </source>
</evidence>
<comment type="caution">
    <text evidence="17">The sequence shown here is derived from an EMBL/GenBank/DDBJ whole genome shotgun (WGS) entry which is preliminary data.</text>
</comment>
<dbReference type="Gene3D" id="3.30.450.20">
    <property type="entry name" value="PAS domain"/>
    <property type="match status" value="3"/>
</dbReference>
<evidence type="ECO:0000256" key="2">
    <source>
        <dbReference type="ARBA" id="ARBA00004141"/>
    </source>
</evidence>
<dbReference type="Pfam" id="PF08448">
    <property type="entry name" value="PAS_4"/>
    <property type="match status" value="1"/>
</dbReference>
<dbReference type="InterPro" id="IPR004358">
    <property type="entry name" value="Sig_transdc_His_kin-like_C"/>
</dbReference>
<dbReference type="InterPro" id="IPR013655">
    <property type="entry name" value="PAS_fold_3"/>
</dbReference>
<name>A0A550I644_9FLAO</name>
<dbReference type="PROSITE" id="PS50113">
    <property type="entry name" value="PAC"/>
    <property type="match status" value="2"/>
</dbReference>
<dbReference type="FunFam" id="1.10.287.130:FF:000001">
    <property type="entry name" value="Two-component sensor histidine kinase"/>
    <property type="match status" value="1"/>
</dbReference>
<reference evidence="17 18" key="1">
    <citation type="submission" date="2019-06" db="EMBL/GenBank/DDBJ databases">
        <title>Gramella sabulilitoris sp. nov., isolated from a marine sand.</title>
        <authorList>
            <person name="Yoon J.-H."/>
        </authorList>
    </citation>
    <scope>NUCLEOTIDE SEQUENCE [LARGE SCALE GENOMIC DNA]</scope>
    <source>
        <strain evidence="17 18">HSMS-1</strain>
    </source>
</reference>
<organism evidence="17 18">
    <name type="scientific">Christiangramia sabulilitoris</name>
    <dbReference type="NCBI Taxonomy" id="2583991"/>
    <lineage>
        <taxon>Bacteria</taxon>
        <taxon>Pseudomonadati</taxon>
        <taxon>Bacteroidota</taxon>
        <taxon>Flavobacteriia</taxon>
        <taxon>Flavobacteriales</taxon>
        <taxon>Flavobacteriaceae</taxon>
        <taxon>Christiangramia</taxon>
    </lineage>
</organism>
<evidence type="ECO:0000256" key="9">
    <source>
        <dbReference type="ARBA" id="ARBA00022840"/>
    </source>
</evidence>
<dbReference type="GO" id="GO:0005524">
    <property type="term" value="F:ATP binding"/>
    <property type="evidence" value="ECO:0007669"/>
    <property type="project" value="UniProtKB-KW"/>
</dbReference>
<dbReference type="SUPFAM" id="SSF55874">
    <property type="entry name" value="ATPase domain of HSP90 chaperone/DNA topoisomerase II/histidine kinase"/>
    <property type="match status" value="1"/>
</dbReference>